<comment type="similarity">
    <text evidence="1">Belongs to the sigma-70 factor family. ECF subfamily.</text>
</comment>
<evidence type="ECO:0000256" key="1">
    <source>
        <dbReference type="ARBA" id="ARBA00010641"/>
    </source>
</evidence>
<dbReference type="InterPro" id="IPR013325">
    <property type="entry name" value="RNA_pol_sigma_r2"/>
</dbReference>
<dbReference type="RefSeq" id="WP_148391426.1">
    <property type="nucleotide sequence ID" value="NZ_JBBMFP010000002.1"/>
</dbReference>
<keyword evidence="2" id="KW-0805">Transcription regulation</keyword>
<gene>
    <name evidence="7" type="ORF">WMO65_02945</name>
</gene>
<feature type="domain" description="RNA polymerase sigma-70 region 2" evidence="5">
    <location>
        <begin position="6"/>
        <end position="73"/>
    </location>
</feature>
<keyword evidence="4" id="KW-0804">Transcription</keyword>
<dbReference type="PANTHER" id="PTHR43133">
    <property type="entry name" value="RNA POLYMERASE ECF-TYPE SIGMA FACTO"/>
    <property type="match status" value="1"/>
</dbReference>
<dbReference type="Pfam" id="PF08281">
    <property type="entry name" value="Sigma70_r4_2"/>
    <property type="match status" value="1"/>
</dbReference>
<evidence type="ECO:0000256" key="2">
    <source>
        <dbReference type="ARBA" id="ARBA00023015"/>
    </source>
</evidence>
<comment type="caution">
    <text evidence="7">The sequence shown here is derived from an EMBL/GenBank/DDBJ whole genome shotgun (WGS) entry which is preliminary data.</text>
</comment>
<reference evidence="7 8" key="1">
    <citation type="submission" date="2024-03" db="EMBL/GenBank/DDBJ databases">
        <title>Human intestinal bacterial collection.</title>
        <authorList>
            <person name="Pauvert C."/>
            <person name="Hitch T.C.A."/>
            <person name="Clavel T."/>
        </authorList>
    </citation>
    <scope>NUCLEOTIDE SEQUENCE [LARGE SCALE GENOMIC DNA]</scope>
    <source>
        <strain evidence="7 8">CLA-SR-H028</strain>
    </source>
</reference>
<dbReference type="InterPro" id="IPR013249">
    <property type="entry name" value="RNA_pol_sigma70_r4_t2"/>
</dbReference>
<dbReference type="InterPro" id="IPR007627">
    <property type="entry name" value="RNA_pol_sigma70_r2"/>
</dbReference>
<dbReference type="SUPFAM" id="SSF88946">
    <property type="entry name" value="Sigma2 domain of RNA polymerase sigma factors"/>
    <property type="match status" value="1"/>
</dbReference>
<dbReference type="CDD" id="cd06171">
    <property type="entry name" value="Sigma70_r4"/>
    <property type="match status" value="1"/>
</dbReference>
<evidence type="ECO:0000259" key="5">
    <source>
        <dbReference type="Pfam" id="PF04542"/>
    </source>
</evidence>
<dbReference type="InterPro" id="IPR039425">
    <property type="entry name" value="RNA_pol_sigma-70-like"/>
</dbReference>
<dbReference type="NCBIfam" id="TIGR02937">
    <property type="entry name" value="sigma70-ECF"/>
    <property type="match status" value="1"/>
</dbReference>
<name>A0ABV1DHW2_9FIRM</name>
<protein>
    <submittedName>
        <fullName evidence="7">RNA polymerase sigma factor</fullName>
    </submittedName>
</protein>
<dbReference type="EMBL" id="JBBMFP010000002">
    <property type="protein sequence ID" value="MEQ2429950.1"/>
    <property type="molecule type" value="Genomic_DNA"/>
</dbReference>
<dbReference type="SUPFAM" id="SSF88659">
    <property type="entry name" value="Sigma3 and sigma4 domains of RNA polymerase sigma factors"/>
    <property type="match status" value="1"/>
</dbReference>
<proteinExistence type="inferred from homology"/>
<dbReference type="InterPro" id="IPR036388">
    <property type="entry name" value="WH-like_DNA-bd_sf"/>
</dbReference>
<accession>A0ABV1DHW2</accession>
<organism evidence="7 8">
    <name type="scientific">Blautia caccae</name>
    <dbReference type="NCBI Taxonomy" id="3133175"/>
    <lineage>
        <taxon>Bacteria</taxon>
        <taxon>Bacillati</taxon>
        <taxon>Bacillota</taxon>
        <taxon>Clostridia</taxon>
        <taxon>Lachnospirales</taxon>
        <taxon>Lachnospiraceae</taxon>
        <taxon>Blautia</taxon>
    </lineage>
</organism>
<dbReference type="PANTHER" id="PTHR43133:SF51">
    <property type="entry name" value="RNA POLYMERASE SIGMA FACTOR"/>
    <property type="match status" value="1"/>
</dbReference>
<dbReference type="Gene3D" id="1.10.10.10">
    <property type="entry name" value="Winged helix-like DNA-binding domain superfamily/Winged helix DNA-binding domain"/>
    <property type="match status" value="1"/>
</dbReference>
<dbReference type="InterPro" id="IPR013324">
    <property type="entry name" value="RNA_pol_sigma_r3/r4-like"/>
</dbReference>
<dbReference type="Pfam" id="PF04542">
    <property type="entry name" value="Sigma70_r2"/>
    <property type="match status" value="1"/>
</dbReference>
<feature type="domain" description="RNA polymerase sigma factor 70 region 4 type 2" evidence="6">
    <location>
        <begin position="101"/>
        <end position="144"/>
    </location>
</feature>
<evidence type="ECO:0000259" key="6">
    <source>
        <dbReference type="Pfam" id="PF08281"/>
    </source>
</evidence>
<evidence type="ECO:0000256" key="4">
    <source>
        <dbReference type="ARBA" id="ARBA00023163"/>
    </source>
</evidence>
<keyword evidence="8" id="KW-1185">Reference proteome</keyword>
<evidence type="ECO:0000313" key="7">
    <source>
        <dbReference type="EMBL" id="MEQ2429950.1"/>
    </source>
</evidence>
<dbReference type="InterPro" id="IPR014284">
    <property type="entry name" value="RNA_pol_sigma-70_dom"/>
</dbReference>
<dbReference type="Gene3D" id="1.10.1740.10">
    <property type="match status" value="1"/>
</dbReference>
<dbReference type="Proteomes" id="UP001457898">
    <property type="component" value="Unassembled WGS sequence"/>
</dbReference>
<evidence type="ECO:0000313" key="8">
    <source>
        <dbReference type="Proteomes" id="UP001457898"/>
    </source>
</evidence>
<evidence type="ECO:0000256" key="3">
    <source>
        <dbReference type="ARBA" id="ARBA00023082"/>
    </source>
</evidence>
<sequence length="150" mass="17928">MTPEELFLKYMDHLYRVALFMLFSIQDAEDIVQETYIRLLVKQPKFHDEEHAKAWLIRVCINLCKNQLRFRKRHPQDNIEDLQNPIVSTEVYEVMHSVHFLPEKLRKVMILHAVEGYSVKEISKILKISESAVKKRLQRGRELLRKEVLS</sequence>
<keyword evidence="3" id="KW-0731">Sigma factor</keyword>